<feature type="compositionally biased region" description="Polar residues" evidence="2">
    <location>
        <begin position="603"/>
        <end position="615"/>
    </location>
</feature>
<feature type="compositionally biased region" description="Basic and acidic residues" evidence="2">
    <location>
        <begin position="1204"/>
        <end position="1222"/>
    </location>
</feature>
<feature type="coiled-coil region" evidence="1">
    <location>
        <begin position="2206"/>
        <end position="2261"/>
    </location>
</feature>
<evidence type="ECO:0008006" key="6">
    <source>
        <dbReference type="Google" id="ProtNLM"/>
    </source>
</evidence>
<feature type="compositionally biased region" description="Polar residues" evidence="2">
    <location>
        <begin position="1008"/>
        <end position="1022"/>
    </location>
</feature>
<feature type="region of interest" description="Disordered" evidence="2">
    <location>
        <begin position="1072"/>
        <end position="1092"/>
    </location>
</feature>
<keyword evidence="1" id="KW-0175">Coiled coil</keyword>
<dbReference type="PANTHER" id="PTHR11439">
    <property type="entry name" value="GAG-POL-RELATED RETROTRANSPOSON"/>
    <property type="match status" value="1"/>
</dbReference>
<dbReference type="EMBL" id="BKCJ010003954">
    <property type="protein sequence ID" value="GEU58153.1"/>
    <property type="molecule type" value="Genomic_DNA"/>
</dbReference>
<accession>A0A6L2L8L1</accession>
<evidence type="ECO:0000259" key="4">
    <source>
        <dbReference type="Pfam" id="PF25597"/>
    </source>
</evidence>
<comment type="caution">
    <text evidence="5">The sequence shown here is derived from an EMBL/GenBank/DDBJ whole genome shotgun (WGS) entry which is preliminary data.</text>
</comment>
<dbReference type="Pfam" id="PF07727">
    <property type="entry name" value="RVT_2"/>
    <property type="match status" value="2"/>
</dbReference>
<feature type="compositionally biased region" description="Low complexity" evidence="2">
    <location>
        <begin position="661"/>
        <end position="675"/>
    </location>
</feature>
<protein>
    <recommendedName>
        <fullName evidence="6">Retrovirus-related Pol polyprotein from transposon TNT 1-94</fullName>
    </recommendedName>
</protein>
<feature type="domain" description="Retroviral polymerase SH3-like" evidence="4">
    <location>
        <begin position="1645"/>
        <end position="1699"/>
    </location>
</feature>
<feature type="coiled-coil region" evidence="1">
    <location>
        <begin position="325"/>
        <end position="352"/>
    </location>
</feature>
<organism evidence="5">
    <name type="scientific">Tanacetum cinerariifolium</name>
    <name type="common">Dalmatian daisy</name>
    <name type="synonym">Chrysanthemum cinerariifolium</name>
    <dbReference type="NCBI Taxonomy" id="118510"/>
    <lineage>
        <taxon>Eukaryota</taxon>
        <taxon>Viridiplantae</taxon>
        <taxon>Streptophyta</taxon>
        <taxon>Embryophyta</taxon>
        <taxon>Tracheophyta</taxon>
        <taxon>Spermatophyta</taxon>
        <taxon>Magnoliopsida</taxon>
        <taxon>eudicotyledons</taxon>
        <taxon>Gunneridae</taxon>
        <taxon>Pentapetalae</taxon>
        <taxon>asterids</taxon>
        <taxon>campanulids</taxon>
        <taxon>Asterales</taxon>
        <taxon>Asteraceae</taxon>
        <taxon>Asteroideae</taxon>
        <taxon>Anthemideae</taxon>
        <taxon>Anthemidinae</taxon>
        <taxon>Tanacetum</taxon>
    </lineage>
</organism>
<reference evidence="5" key="1">
    <citation type="journal article" date="2019" name="Sci. Rep.">
        <title>Draft genome of Tanacetum cinerariifolium, the natural source of mosquito coil.</title>
        <authorList>
            <person name="Yamashiro T."/>
            <person name="Shiraishi A."/>
            <person name="Satake H."/>
            <person name="Nakayama K."/>
        </authorList>
    </citation>
    <scope>NUCLEOTIDE SEQUENCE</scope>
</reference>
<dbReference type="InterPro" id="IPR057670">
    <property type="entry name" value="SH3_retrovirus"/>
</dbReference>
<feature type="region of interest" description="Disordered" evidence="2">
    <location>
        <begin position="603"/>
        <end position="675"/>
    </location>
</feature>
<feature type="domain" description="Reverse transcriptase Ty1/copia-type" evidence="3">
    <location>
        <begin position="1797"/>
        <end position="1892"/>
    </location>
</feature>
<dbReference type="PANTHER" id="PTHR11439:SF463">
    <property type="entry name" value="REVERSE TRANSCRIPTASE TY1_COPIA-TYPE DOMAIN-CONTAINING PROTEIN"/>
    <property type="match status" value="1"/>
</dbReference>
<feature type="region of interest" description="Disordered" evidence="2">
    <location>
        <begin position="1008"/>
        <end position="1044"/>
    </location>
</feature>
<feature type="compositionally biased region" description="Basic and acidic residues" evidence="2">
    <location>
        <begin position="1524"/>
        <end position="1537"/>
    </location>
</feature>
<feature type="compositionally biased region" description="Basic and acidic residues" evidence="2">
    <location>
        <begin position="621"/>
        <end position="656"/>
    </location>
</feature>
<dbReference type="Pfam" id="PF25597">
    <property type="entry name" value="SH3_retrovirus"/>
    <property type="match status" value="2"/>
</dbReference>
<feature type="region of interest" description="Disordered" evidence="2">
    <location>
        <begin position="1194"/>
        <end position="1222"/>
    </location>
</feature>
<dbReference type="InterPro" id="IPR013103">
    <property type="entry name" value="RVT_2"/>
</dbReference>
<feature type="domain" description="Reverse transcriptase Ty1/copia-type" evidence="3">
    <location>
        <begin position="1898"/>
        <end position="1958"/>
    </location>
</feature>
<gene>
    <name evidence="5" type="ORF">Tci_030131</name>
</gene>
<evidence type="ECO:0000256" key="1">
    <source>
        <dbReference type="SAM" id="Coils"/>
    </source>
</evidence>
<sequence>MRIEQYIQMMDYALWDVIENGHSLPKTQVVEGVTTLMPITSVKDTAQRRLEVKERSTLMMGIPNEHQLKFNSIKDAKQLMEAIEKRFGGNAATKKTQRNLLKQQYENFTASNLEMLDQTFDRLQKLVSQLELLGKKLLQEDVNQKLLRSVSPEWNTYAVVWRNKADLDTMSMDDLYNNLKDLEQIHSDDLEEMDLRWQMAILTMRTRRRYFARECRAPRSQYTKHKESTKRTVPVNTPTSIALVSCDGLGGYDWSDQAKEGPNYALMAYTSTSSDLKKSELMVLGYKSGLESVEEKLKFFKTNESVYLEDIKLLKVEIQMKDIAITELRRKFEGAQKEKDGIQLTVKKLENASKSLNKLIDCQIVDNCKKGLGYESYNAVLPPYTGNFMPPKPNLSYIGLDEFADKPVAENTKSNDEDGNVTQPKIIKKTVRPSIVKKEFVKPRQQEKIVRKTVKKVEHNKQNTHRPRGNQRNWNNMMSQRLGSNFEMYNKACYVCGSFDQGQSIIDLQDKGVIDSGCLRHMIGNMSHLTDYEEIDGGYVAFGGNLKGGKITAKCTIRTGKFDGKADEGFFIRYSMNSKAFRVFNSRKRIVEENLHIRFSESTPNAIGTQSNSFAGTKACDNTDPKSSQDDGFHPSIDSGKKVNEDPSKESKCRDQEQDDNVNNTNNVNATSTNEVNAINDDEEADMNNIDTTIQVSHVPTTRIYKDHPLDQVIRDLHSTTQTSNMSKNLEEHGWMSKVLLSMERLRLQVKQKQDGIFISQDKYVTDILKKYGFKKVKNTSTPMETQKPLLKDEDGKEVDVHMYRYQVNLKVSHLHAVKRIFRYLKDQPKFGLWYPKDSSCDLVAYTDSDYAGASLDRKSTTGEYVAASSCCGQTTAKARTLNEEAQIHAKVNGKKVIISEASIKRDLQFGDEEGVYCLPIATIFEQLALMGNLDNESGKFLMYPRFIQVFLDKQLEGLSNHERKYVAPSHTKKIFGNMRRVGKGFPGNITLLFPKMVVQNSIGEGSTILTDPQHTPTILQPSTSQQQKTQKHRKPRRKVTEVPQYSDPIKHVTDEAVYKELDDRLVRAATTASSLKAEQDSGGGPRCQDTMGDTIAQTRVLDLEKTKTTQALEIDSLKRRVKKLEKSKCEDASKQGRISDIDTNESINLVSTHDDAKMFDADKDLHGEKVFVAKQDENVIEKEVDDAQVQKSLQQQQQYLKPKSHDKEQRLASEKAQQKEKVNSDLIEEWNDIQAKINADYLLAQRLQAEEQQELTDAKKATLFMQFLEKRRRFFAAKAAEEKRNKPPTQAQQRKTMCTYLKNMEGKKLKDLKNKSFDSIQKMFDKAFKRVNTFEPISSELVEDEEEVAIDAIPLAVKPPSIVDWKIQKEGKKSYYKIIRADESSKIYLLFSHMLKSFDKEDVETLWKFVKAKHGLLKLVSQIELLEEKLLQEDVNQKLLRSLSLEWNTHDLQQIHLDDMEEIYLRWQMAMLTMRARRFLKKTGRKLTVNGNETIGFHKSTVECYNYHKRGHFTKECIAPRNQDNKHKESSRRSSDQADEGPNDALMAFSSSSSDSEDQGVIDSGYSRHMIGNMSYLTDYKEIDGGYVAFGGNPKGGKITEKEAVSTTCYVQNRVLVVKPHNKTLYELFHGRTPTLSFMRLFGCPVTILNTIDHLGKFYGMADEGFFVGYSLNSKAFRVFNSRTRIVEENLPIRFSESTPNVVGAQFKGFVDQEKEDIVNITNNVNTAGNVNTVSLTVNAAGTNKVNAVGGKISIKLPFDPKMSALEDDSIFHFSSDDEDDGVVADMNNLDTIIQVFKNKKDERGIVIRNKGRLVAQGYTQEEGIDYDKVFAPVARIEAIRLFLAYASLKDFMVYQIDVKNAFLYGEIEEEVYVCQPLRFEDLNFPDRVYKKELCTAFQRLMHEKFQMSSMGELTFFLGLQVKQKKDGIFISQDKYVAEILKKFRFIEVKTTSTSMETQKPLLKDEDGEEVDVHMYRYQVNLKVSHLYAVKRIFRYLKVQPKLGIWYLKDSPFDLVVYTDSDYARASLDMKSTTGGKAKKCVRLIMEKLFGMGLEFMLFDDTHNMVAFLSKPTESDGFEQIVDFLNVHPIRKPTRKVTQVPQPSGLTEFVADEVVHKELGDRLVRAATTASSLEAEQDSRSVIPLIIVLLESIAFRRNTSCPYWAGPFPIRPHRRGIRPNSRQLIMNLVPKELIQVVVPGNTLRSDEYRMKLDKLMDLCTNLQNRVLDLEQTKTNQKKEIASQQDEIASLKRRVKKLEKRNRSRTHGLKRLYKVVLSTRVESSGDEESLGEDASKQERRINDIDADEDITLVSAADTEMFNIDVLGGEEVFVARQNENILEEVVDAAQVGTAATTVTIISEEITSAQPLEALKTSKPKVKGIVFQEPGKEKRAGEELVQEITKKQKMEDDNENDELKQLMETIPDEEEVAINAIPLAVKSPRIVNWKIHKEGKKSYYQIARADGKS</sequence>
<feature type="region of interest" description="Disordered" evidence="2">
    <location>
        <begin position="1517"/>
        <end position="1563"/>
    </location>
</feature>
<feature type="domain" description="Retroviral polymerase SH3-like" evidence="4">
    <location>
        <begin position="559"/>
        <end position="603"/>
    </location>
</feature>
<evidence type="ECO:0000313" key="5">
    <source>
        <dbReference type="EMBL" id="GEU58153.1"/>
    </source>
</evidence>
<proteinExistence type="predicted"/>
<dbReference type="Pfam" id="PF14223">
    <property type="entry name" value="Retrotran_gag_2"/>
    <property type="match status" value="1"/>
</dbReference>
<evidence type="ECO:0000259" key="3">
    <source>
        <dbReference type="Pfam" id="PF07727"/>
    </source>
</evidence>
<evidence type="ECO:0000256" key="2">
    <source>
        <dbReference type="SAM" id="MobiDB-lite"/>
    </source>
</evidence>
<name>A0A6L2L8L1_TANCI</name>